<dbReference type="AlphaFoldDB" id="A0A1M6DZI7"/>
<dbReference type="Proteomes" id="UP000184241">
    <property type="component" value="Unassembled WGS sequence"/>
</dbReference>
<proteinExistence type="predicted"/>
<accession>A0A1M6DZI7</accession>
<organism evidence="1 2">
    <name type="scientific">Clostridium intestinale DSM 6191</name>
    <dbReference type="NCBI Taxonomy" id="1121320"/>
    <lineage>
        <taxon>Bacteria</taxon>
        <taxon>Bacillati</taxon>
        <taxon>Bacillota</taxon>
        <taxon>Clostridia</taxon>
        <taxon>Eubacteriales</taxon>
        <taxon>Clostridiaceae</taxon>
        <taxon>Clostridium</taxon>
    </lineage>
</organism>
<evidence type="ECO:0000313" key="2">
    <source>
        <dbReference type="Proteomes" id="UP000184241"/>
    </source>
</evidence>
<evidence type="ECO:0000313" key="1">
    <source>
        <dbReference type="EMBL" id="SHI78553.1"/>
    </source>
</evidence>
<protein>
    <submittedName>
        <fullName evidence="1">Uncharacterized protein</fullName>
    </submittedName>
</protein>
<reference evidence="1 2" key="1">
    <citation type="submission" date="2016-11" db="EMBL/GenBank/DDBJ databases">
        <authorList>
            <person name="Jaros S."/>
            <person name="Januszkiewicz K."/>
            <person name="Wedrychowicz H."/>
        </authorList>
    </citation>
    <scope>NUCLEOTIDE SEQUENCE [LARGE SCALE GENOMIC DNA]</scope>
    <source>
        <strain evidence="1 2">DSM 6191</strain>
    </source>
</reference>
<dbReference type="RefSeq" id="WP_073022640.1">
    <property type="nucleotide sequence ID" value="NZ_FQXU01000020.1"/>
</dbReference>
<sequence>MYPEKIDSFVEKLNKLDNNTYVIEEEVKPISGVYEGELKHDNISNSSLRVYTGSKLTGDKIENFILSTPSNTPWKKSIKVFSNSQKVYITYETQGDTVEAEDINILQESIVNTQIEIDRYKTSNDNEVLNLKNRATSLENGKAAKTYVDTELAKKMDKTSAYTKTETDQRIQNVVGAAPAALDTLKELADALGNDANFAGTMTSALSNKVDKVSGKQLSTEDYTTTEKSKLAGIAASANNYVHPSTHAATVIVEDSTHRFATDTEKANWNDANSKKHIHSNKSIIDAITQTLIDTWNSAYSHISDVVKHITDDERTLWNTVVNKVDKVEGKQLSTEDYTTTEKSKLAGIAASANNYVHPSTHAATVIVEDSSHRFATDTEKANWNDANSKKHTHSNKSIIDAITQTLIDTWNSAYSHISDVVKHITDDERTLWNTVVNKVDKETGKVLSTNDFTSAYKSKVDGITTGATKVESSSTNGNIKINSTEKTVYTHPANHDDRYYTESEADTRFAIKADLDTVYIRKGVVTWNDLKGV</sequence>
<dbReference type="EMBL" id="FQXU01000020">
    <property type="protein sequence ID" value="SHI78553.1"/>
    <property type="molecule type" value="Genomic_DNA"/>
</dbReference>
<gene>
    <name evidence="1" type="ORF">SAMN02745941_04338</name>
</gene>
<name>A0A1M6DZI7_9CLOT</name>